<reference evidence="9" key="1">
    <citation type="journal article" date="2015" name="Genome Announc.">
        <title>Draft genome sequence of the cellulolytic fungus Chaetomium globosum.</title>
        <authorList>
            <person name="Cuomo C.A."/>
            <person name="Untereiner W.A."/>
            <person name="Ma L.-J."/>
            <person name="Grabherr M."/>
            <person name="Birren B.W."/>
        </authorList>
    </citation>
    <scope>NUCLEOTIDE SEQUENCE [LARGE SCALE GENOMIC DNA]</scope>
    <source>
        <strain evidence="9">ATCC 6205 / CBS 148.51 / DSM 1962 / NBRC 6347 / NRRL 1970</strain>
    </source>
</reference>
<evidence type="ECO:0000256" key="1">
    <source>
        <dbReference type="ARBA" id="ARBA00004613"/>
    </source>
</evidence>
<dbReference type="EMBL" id="CH408029">
    <property type="protein sequence ID" value="EAQ92089.1"/>
    <property type="molecule type" value="Genomic_DNA"/>
</dbReference>
<evidence type="ECO:0000256" key="2">
    <source>
        <dbReference type="ARBA" id="ARBA00022525"/>
    </source>
</evidence>
<evidence type="ECO:0000256" key="5">
    <source>
        <dbReference type="PROSITE-ProRule" id="PRU01243"/>
    </source>
</evidence>
<proteinExistence type="predicted"/>
<dbReference type="OMA" id="NSSMICG"/>
<dbReference type="CDD" id="cd12798">
    <property type="entry name" value="Alt_A1"/>
    <property type="match status" value="1"/>
</dbReference>
<dbReference type="VEuPathDB" id="FungiDB:CHGG_00324"/>
<evidence type="ECO:0000259" key="7">
    <source>
        <dbReference type="PROSITE" id="PS51895"/>
    </source>
</evidence>
<dbReference type="Gene3D" id="2.40.350.20">
    <property type="match status" value="1"/>
</dbReference>
<organism evidence="8 9">
    <name type="scientific">Chaetomium globosum (strain ATCC 6205 / CBS 148.51 / DSM 1962 / NBRC 6347 / NRRL 1970)</name>
    <name type="common">Soil fungus</name>
    <dbReference type="NCBI Taxonomy" id="306901"/>
    <lineage>
        <taxon>Eukaryota</taxon>
        <taxon>Fungi</taxon>
        <taxon>Dikarya</taxon>
        <taxon>Ascomycota</taxon>
        <taxon>Pezizomycotina</taxon>
        <taxon>Sordariomycetes</taxon>
        <taxon>Sordariomycetidae</taxon>
        <taxon>Sordariales</taxon>
        <taxon>Chaetomiaceae</taxon>
        <taxon>Chaetomium</taxon>
    </lineage>
</organism>
<comment type="subcellular location">
    <subcellularLocation>
        <location evidence="1">Secreted</location>
    </subcellularLocation>
</comment>
<dbReference type="RefSeq" id="XP_001219545.1">
    <property type="nucleotide sequence ID" value="XM_001219544.1"/>
</dbReference>
<dbReference type="InParanoid" id="Q2HHI0"/>
<dbReference type="OrthoDB" id="3928926at2759"/>
<evidence type="ECO:0000256" key="4">
    <source>
        <dbReference type="ARBA" id="ARBA00023157"/>
    </source>
</evidence>
<dbReference type="AlphaFoldDB" id="Q2HHI0"/>
<evidence type="ECO:0000313" key="9">
    <source>
        <dbReference type="Proteomes" id="UP000001056"/>
    </source>
</evidence>
<dbReference type="GO" id="GO:0005576">
    <property type="term" value="C:extracellular region"/>
    <property type="evidence" value="ECO:0007669"/>
    <property type="project" value="UniProtKB-SubCell"/>
</dbReference>
<comment type="caution">
    <text evidence="5">Lacks conserved residue(s) required for the propagation of feature annotation.</text>
</comment>
<protein>
    <recommendedName>
        <fullName evidence="7">AA1-like domain-containing protein</fullName>
    </recommendedName>
</protein>
<dbReference type="InterPro" id="IPR032382">
    <property type="entry name" value="AltA1"/>
</dbReference>
<feature type="domain" description="AA1-like" evidence="7">
    <location>
        <begin position="27"/>
        <end position="162"/>
    </location>
</feature>
<evidence type="ECO:0000256" key="3">
    <source>
        <dbReference type="ARBA" id="ARBA00022729"/>
    </source>
</evidence>
<dbReference type="eggNOG" id="ENOG502SP40">
    <property type="taxonomic scope" value="Eukaryota"/>
</dbReference>
<feature type="chain" id="PRO_5004209255" description="AA1-like domain-containing protein" evidence="6">
    <location>
        <begin position="18"/>
        <end position="162"/>
    </location>
</feature>
<keyword evidence="3 6" id="KW-0732">Signal</keyword>
<dbReference type="PROSITE" id="PS51895">
    <property type="entry name" value="AA1"/>
    <property type="match status" value="1"/>
</dbReference>
<sequence length="162" mass="17485">MRFTFAATAILFGAALAAPAPQAEAPEIHETVSIKDFYARKSHLVNGTLDGPVDSVTFKIIASREEGTIGVTCTAIAAEGEDSIKFKPESYNCDGVKDTWDQYRFEVAEISEQNVYTIMVIHQTAPAFGFWGNADVPTYCRAGGNSSMICGQVAEVTADLHL</sequence>
<dbReference type="Proteomes" id="UP000001056">
    <property type="component" value="Unassembled WGS sequence"/>
</dbReference>
<keyword evidence="9" id="KW-1185">Reference proteome</keyword>
<accession>Q2HHI0</accession>
<evidence type="ECO:0000313" key="8">
    <source>
        <dbReference type="EMBL" id="EAQ92089.1"/>
    </source>
</evidence>
<name>Q2HHI0_CHAGB</name>
<gene>
    <name evidence="8" type="ORF">CHGG_00324</name>
</gene>
<keyword evidence="4" id="KW-1015">Disulfide bond</keyword>
<dbReference type="GeneID" id="4388211"/>
<keyword evidence="2" id="KW-0964">Secreted</keyword>
<evidence type="ECO:0000256" key="6">
    <source>
        <dbReference type="SAM" id="SignalP"/>
    </source>
</evidence>
<dbReference type="Pfam" id="PF16541">
    <property type="entry name" value="AltA1"/>
    <property type="match status" value="1"/>
</dbReference>
<dbReference type="HOGENOM" id="CLU_144932_1_0_1"/>
<feature type="signal peptide" evidence="6">
    <location>
        <begin position="1"/>
        <end position="17"/>
    </location>
</feature>